<dbReference type="EMBL" id="JBGNUJ010000010">
    <property type="protein sequence ID" value="KAL3954773.1"/>
    <property type="molecule type" value="Genomic_DNA"/>
</dbReference>
<evidence type="ECO:0000313" key="2">
    <source>
        <dbReference type="Proteomes" id="UP001638806"/>
    </source>
</evidence>
<dbReference type="Proteomes" id="UP001638806">
    <property type="component" value="Unassembled WGS sequence"/>
</dbReference>
<reference evidence="1" key="1">
    <citation type="submission" date="2024-12" db="EMBL/GenBank/DDBJ databases">
        <title>Comparative genomics and development of molecular markers within Purpureocillium lilacinum and among Purpureocillium species.</title>
        <authorList>
            <person name="Yeh Z.-Y."/>
            <person name="Ni N.-T."/>
            <person name="Lo P.-H."/>
            <person name="Mushyakhwo K."/>
            <person name="Lin C.-F."/>
            <person name="Nai Y.-S."/>
        </authorList>
    </citation>
    <scope>NUCLEOTIDE SEQUENCE</scope>
    <source>
        <strain evidence="1">NCHU-NPUST-175</strain>
    </source>
</reference>
<sequence>MKQRFSSLDVKVIAHELNQSLVSLRLANIYDLSSKILLLKFAKPDNKKQLVIDTGFRCHLTEFARTTAAAPSAFVARLRKVLKTRRLTSVAQVGTDRILEFQFSDGQYRLFLEFFASGNIILTDADLNILTIARNVSESDGQEPQRVGLQYNLDNRQNYHGIPPMTKGRVQEALESAVQKASADASSSKKLKGKPGGDLRKSLAVSITELPPVLVDHTLQSNNFDTAVKPAEVLANETLLDELEGLLYEDFHPFVPQKLRNDPSIKVLEFTGYNQTVDEFFSSLEGQKLESRLTEREATAKRKLEAAKRDQEKRLEGLQEVQTMNFRKAAAIEANVERVQEAMDAVNGLLAQGMDWVDIGKLVEREKKKHNPVAEIIMLPLKLAENTITLKISEEDFEEEEEEDPFETDDSESEDGEEEQASSKPKASDKSLSVDINLTISPWSNAREYHDQRRSAASKEEKTQQQAARALKNTEQKINEDLKKGLKQEKALLQPIRKQMWFEKFIWFISSDGYLVIGGKDASQNEMLYRRYLLCTNRRVSSIRQLHGQRQEELLPPTQLLLGLGIVFKISEESKARHVKHRLYDGDSAIGSTTGDSQSRADTQESVAGDGESEGNEDEDIDAPADDGNASDNESANGDAAAAGRDNPLQTFDSRRRDEVDEVEDQVAELKVADRVGKHDDGADEEEQPSEGDRDVQDRSELATEVSEAPTITSAARSSQAASSATSKQAPKKRGQKGKAKKIASKYKDQDEEDRLVAEALIGATTGQKRAEEEAKAKAERAAELEAAKERRRAQHQRKQKETAEHEEIRRVMMDEGVDVLEPEDAEKATSLDDLVGTPLAGDEILEAIPVCAPWPALGKFKYKVKMQPGATKKGKAVKEVLERWKVASGKKGVVDESSRDSERMWPREVELLKALEARGGD</sequence>
<evidence type="ECO:0000313" key="1">
    <source>
        <dbReference type="EMBL" id="KAL3954773.1"/>
    </source>
</evidence>
<protein>
    <submittedName>
        <fullName evidence="1">Uncharacterized protein</fullName>
    </submittedName>
</protein>
<accession>A0ACC4DHL1</accession>
<proteinExistence type="predicted"/>
<comment type="caution">
    <text evidence="1">The sequence shown here is derived from an EMBL/GenBank/DDBJ whole genome shotgun (WGS) entry which is preliminary data.</text>
</comment>
<gene>
    <name evidence="1" type="ORF">ACCO45_010336</name>
</gene>
<name>A0ACC4DHL1_PURLI</name>
<keyword evidence="2" id="KW-1185">Reference proteome</keyword>
<organism evidence="1 2">
    <name type="scientific">Purpureocillium lilacinum</name>
    <name type="common">Paecilomyces lilacinus</name>
    <dbReference type="NCBI Taxonomy" id="33203"/>
    <lineage>
        <taxon>Eukaryota</taxon>
        <taxon>Fungi</taxon>
        <taxon>Dikarya</taxon>
        <taxon>Ascomycota</taxon>
        <taxon>Pezizomycotina</taxon>
        <taxon>Sordariomycetes</taxon>
        <taxon>Hypocreomycetidae</taxon>
        <taxon>Hypocreales</taxon>
        <taxon>Ophiocordycipitaceae</taxon>
        <taxon>Purpureocillium</taxon>
    </lineage>
</organism>